<sequence>MRSLRGRRPAAAVGVALIGLVCAVSGAPDASASTASAPTAVHGVRRAAGGVAEPDDKLGPNWRTSDDRAVTTAADRDGLHVLIADSKDAYTWRTAAVVAEPGVPADTWIGNQCLLDPSHAAVVYAPRTFANHQDLMLGGAFAAVVDLDTGTVAKLPFTASLAYFDPSCNPATRTAAFTAFRDGKTRLITVDSTGRTAADTTVTGQVTSAVPVADGAVAALNHYVVHISRSGATRNLAAADSVPFDIRPAADGTIAFLDRTHTTAHAKTLRSGTISTLATGSLADLSLRQAGTSSVFLTGHPTGAVHTEGTGVTRIDAAADTDVSTKGLLAVDPVLSPAVRAGLSRIADAGRHFSGAEPAAERAPAEDDGQLMLTATATATRQKVTETVAAPAVPTGTNQSPALTDAGGASQPHSARTGAADTIDHDPVDTDRWCSVPRNDINTQALQPTPNQVEWAVDMAVRGDLTANWIAQGGWRTQIGLAAVDPQALFPVPALTGGGRIPAQVELGVLAQESNLWQAESGAIPGQMGSPLASTAGFYGHSGPAPNDYWKIDWSKSDCGYGVGQITDGMRMAGHEKPGETALAPTVQRAVALDYTVNVAASLRILADKWNEIHTSGQTVTVNNDDPAKPENWFAAVWNYNLGFNRPGGAPGIPWGLGWYNNPANPIYPPSRQAFMDTTLDSNANHDAAHPQDWPYEEKVMGWAAWSIDTGHSYGTSGRQDWPGDSGFSSAGFQPSWWLSDKDRSAVKPPLDTFCTADNACDIANPPPCEIQHTEGCDQLHWWHNEKTVWKPGCADTCGHESIKYQTLRAEPGRGYRLQYGTPDCTAPPAGSLVVHSVPAGTNSWSDCGIISSQGTFQFTFSPDTMGRYDAKGDLHQIGGGYQGHFWYAHARDKASLGGVGGRMTVLGQWKLNTPLPQPQGEVFVHVPDTGARAVQAVYQIDTAYGPVKKTINQLANASGKWASLGAYRFNAATPAVSLSNTVTTGNADDDIAWDAVAFVPGDYGLPDGPAIDLTLPDARPANPDPDLKLQAPDTRVTPPLPHGTNVAHASAAPPSPRCGPVRGGRRICVDLAPPADTANPQPAPPPNDNGDWCHPGDPGMMDTRRVQCSNKILLIGLIDAKTNAVIATAEYRFTRELVLSDASAFAEYLTVKAISVPPAMAEISLSVQHLCSSGCTPGAGATWTSPPIWIPGDSHTAELTTGYSWDNTTAKAVHSFTPDFRLEANVVAATGNPTLPIPPVQWSQWGHAPPTPLDEVRCDTVANATGGCVFPNYAPTFTFNAGKYPQAAAHAWLVQSQLNNHPGSHDLGKPLYYLPGGRGGDTDGEGGKTNRAVICGEAGWAAANGDRAVLSDAKDTLSCDEFAGNATYNSGGMPAEEDGLNPVFSGSECLQTYATKVDATIHLRNIGGYAPQWTEVCGRSSISGNQNTGSMNRFGGFAKNMRLLDRDAYWLDPQMSAQCNRNGRSLRCAMVAAQ</sequence>
<evidence type="ECO:0000256" key="1">
    <source>
        <dbReference type="SAM" id="MobiDB-lite"/>
    </source>
</evidence>
<feature type="signal peptide" evidence="2">
    <location>
        <begin position="1"/>
        <end position="26"/>
    </location>
</feature>
<evidence type="ECO:0000259" key="3">
    <source>
        <dbReference type="Pfam" id="PF25275"/>
    </source>
</evidence>
<dbReference type="Pfam" id="PF25275">
    <property type="entry name" value="Golvesin_C"/>
    <property type="match status" value="1"/>
</dbReference>
<name>A0ABV7QKD0_9PSEU</name>
<dbReference type="Proteomes" id="UP001595764">
    <property type="component" value="Unassembled WGS sequence"/>
</dbReference>
<organism evidence="4 5">
    <name type="scientific">Amycolatopsis halotolerans</name>
    <dbReference type="NCBI Taxonomy" id="330083"/>
    <lineage>
        <taxon>Bacteria</taxon>
        <taxon>Bacillati</taxon>
        <taxon>Actinomycetota</taxon>
        <taxon>Actinomycetes</taxon>
        <taxon>Pseudonocardiales</taxon>
        <taxon>Pseudonocardiaceae</taxon>
        <taxon>Amycolatopsis</taxon>
    </lineage>
</organism>
<feature type="region of interest" description="Disordered" evidence="1">
    <location>
        <begin position="387"/>
        <end position="430"/>
    </location>
</feature>
<gene>
    <name evidence="4" type="ORF">ACFORO_19850</name>
</gene>
<reference evidence="5" key="1">
    <citation type="journal article" date="2019" name="Int. J. Syst. Evol. Microbiol.">
        <title>The Global Catalogue of Microorganisms (GCM) 10K type strain sequencing project: providing services to taxonomists for standard genome sequencing and annotation.</title>
        <authorList>
            <consortium name="The Broad Institute Genomics Platform"/>
            <consortium name="The Broad Institute Genome Sequencing Center for Infectious Disease"/>
            <person name="Wu L."/>
            <person name="Ma J."/>
        </authorList>
    </citation>
    <scope>NUCLEOTIDE SEQUENCE [LARGE SCALE GENOMIC DNA]</scope>
    <source>
        <strain evidence="5">CGMCC 4.7682</strain>
    </source>
</reference>
<dbReference type="EMBL" id="JBHRWI010000022">
    <property type="protein sequence ID" value="MFC3512436.1"/>
    <property type="molecule type" value="Genomic_DNA"/>
</dbReference>
<accession>A0ABV7QKD0</accession>
<feature type="domain" description="Golvesin/Xly CBD-like" evidence="3">
    <location>
        <begin position="920"/>
        <end position="999"/>
    </location>
</feature>
<proteinExistence type="predicted"/>
<dbReference type="RefSeq" id="WP_377871720.1">
    <property type="nucleotide sequence ID" value="NZ_JBHMAY010000032.1"/>
</dbReference>
<evidence type="ECO:0000313" key="5">
    <source>
        <dbReference type="Proteomes" id="UP001595764"/>
    </source>
</evidence>
<comment type="caution">
    <text evidence="4">The sequence shown here is derived from an EMBL/GenBank/DDBJ whole genome shotgun (WGS) entry which is preliminary data.</text>
</comment>
<feature type="chain" id="PRO_5045337305" description="Golvesin/Xly CBD-like domain-containing protein" evidence="2">
    <location>
        <begin position="27"/>
        <end position="1475"/>
    </location>
</feature>
<protein>
    <recommendedName>
        <fullName evidence="3">Golvesin/Xly CBD-like domain-containing protein</fullName>
    </recommendedName>
</protein>
<evidence type="ECO:0000256" key="2">
    <source>
        <dbReference type="SAM" id="SignalP"/>
    </source>
</evidence>
<feature type="region of interest" description="Disordered" evidence="1">
    <location>
        <begin position="1033"/>
        <end position="1060"/>
    </location>
</feature>
<keyword evidence="2" id="KW-0732">Signal</keyword>
<keyword evidence="5" id="KW-1185">Reference proteome</keyword>
<dbReference type="InterPro" id="IPR033803">
    <property type="entry name" value="CBD-like_Golvesin-Xly"/>
</dbReference>
<evidence type="ECO:0000313" key="4">
    <source>
        <dbReference type="EMBL" id="MFC3512436.1"/>
    </source>
</evidence>
<feature type="region of interest" description="Disordered" evidence="1">
    <location>
        <begin position="1072"/>
        <end position="1094"/>
    </location>
</feature>